<name>A0A9J6B5M9_SOLCO</name>
<dbReference type="EMBL" id="JACXVP010000001">
    <property type="protein sequence ID" value="KAG5631914.1"/>
    <property type="molecule type" value="Genomic_DNA"/>
</dbReference>
<protein>
    <recommendedName>
        <fullName evidence="6">50S ribosomal protein L34, chloroplastic</fullName>
    </recommendedName>
</protein>
<dbReference type="AlphaFoldDB" id="A0A9J6B5M9"/>
<dbReference type="PANTHER" id="PTHR14503">
    <property type="entry name" value="MITOCHONDRIAL RIBOSOMAL PROTEIN 34 FAMILY MEMBER"/>
    <property type="match status" value="1"/>
</dbReference>
<keyword evidence="3" id="KW-0687">Ribonucleoprotein</keyword>
<evidence type="ECO:0000313" key="5">
    <source>
        <dbReference type="Proteomes" id="UP000824120"/>
    </source>
</evidence>
<reference evidence="4 5" key="1">
    <citation type="submission" date="2020-09" db="EMBL/GenBank/DDBJ databases">
        <title>De no assembly of potato wild relative species, Solanum commersonii.</title>
        <authorList>
            <person name="Cho K."/>
        </authorList>
    </citation>
    <scope>NUCLEOTIDE SEQUENCE [LARGE SCALE GENOMIC DNA]</scope>
    <source>
        <strain evidence="4">LZ3.2</strain>
        <tissue evidence="4">Leaf</tissue>
    </source>
</reference>
<gene>
    <name evidence="4" type="ORF">H5410_003631</name>
</gene>
<keyword evidence="5" id="KW-1185">Reference proteome</keyword>
<evidence type="ECO:0008006" key="6">
    <source>
        <dbReference type="Google" id="ProtNLM"/>
    </source>
</evidence>
<dbReference type="Pfam" id="PF00468">
    <property type="entry name" value="Ribosomal_L34"/>
    <property type="match status" value="1"/>
</dbReference>
<comment type="similarity">
    <text evidence="1">Belongs to the bacterial ribosomal protein bL34 family.</text>
</comment>
<dbReference type="GO" id="GO:0003735">
    <property type="term" value="F:structural constituent of ribosome"/>
    <property type="evidence" value="ECO:0007669"/>
    <property type="project" value="InterPro"/>
</dbReference>
<dbReference type="Gene3D" id="1.10.287.3980">
    <property type="match status" value="1"/>
</dbReference>
<evidence type="ECO:0000256" key="2">
    <source>
        <dbReference type="ARBA" id="ARBA00022980"/>
    </source>
</evidence>
<keyword evidence="2" id="KW-0689">Ribosomal protein</keyword>
<dbReference type="Proteomes" id="UP000824120">
    <property type="component" value="Chromosome 1"/>
</dbReference>
<dbReference type="PANTHER" id="PTHR14503:SF4">
    <property type="entry name" value="LARGE RIBOSOMAL SUBUNIT PROTEIN BL34M"/>
    <property type="match status" value="1"/>
</dbReference>
<dbReference type="OrthoDB" id="431691at2759"/>
<evidence type="ECO:0000256" key="3">
    <source>
        <dbReference type="ARBA" id="ARBA00023274"/>
    </source>
</evidence>
<sequence length="168" mass="18038">MASLSMGSWVCSGIGNHGPSASLSLRTGSSRITSSVSLKMASNASTRSGLLHCSFLPSSALSTLSSSTSFSGSSFGFGFNSNIGVSTTKRRGLVVQAKKYALCQTKRNRSRKSLARTHGFRKRMSTTSGRATIQRRRAKGDGISAQSLHLELANELNAYCFLVTDFRW</sequence>
<dbReference type="GO" id="GO:0005762">
    <property type="term" value="C:mitochondrial large ribosomal subunit"/>
    <property type="evidence" value="ECO:0007669"/>
    <property type="project" value="TreeGrafter"/>
</dbReference>
<accession>A0A9J6B5M9</accession>
<comment type="caution">
    <text evidence="4">The sequence shown here is derived from an EMBL/GenBank/DDBJ whole genome shotgun (WGS) entry which is preliminary data.</text>
</comment>
<dbReference type="InterPro" id="IPR000271">
    <property type="entry name" value="Ribosomal_bL34"/>
</dbReference>
<proteinExistence type="inferred from homology"/>
<evidence type="ECO:0000313" key="4">
    <source>
        <dbReference type="EMBL" id="KAG5631914.1"/>
    </source>
</evidence>
<organism evidence="4 5">
    <name type="scientific">Solanum commersonii</name>
    <name type="common">Commerson's wild potato</name>
    <name type="synonym">Commerson's nightshade</name>
    <dbReference type="NCBI Taxonomy" id="4109"/>
    <lineage>
        <taxon>Eukaryota</taxon>
        <taxon>Viridiplantae</taxon>
        <taxon>Streptophyta</taxon>
        <taxon>Embryophyta</taxon>
        <taxon>Tracheophyta</taxon>
        <taxon>Spermatophyta</taxon>
        <taxon>Magnoliopsida</taxon>
        <taxon>eudicotyledons</taxon>
        <taxon>Gunneridae</taxon>
        <taxon>Pentapetalae</taxon>
        <taxon>asterids</taxon>
        <taxon>lamiids</taxon>
        <taxon>Solanales</taxon>
        <taxon>Solanaceae</taxon>
        <taxon>Solanoideae</taxon>
        <taxon>Solaneae</taxon>
        <taxon>Solanum</taxon>
    </lineage>
</organism>
<evidence type="ECO:0000256" key="1">
    <source>
        <dbReference type="ARBA" id="ARBA00010111"/>
    </source>
</evidence>
<dbReference type="GO" id="GO:0006412">
    <property type="term" value="P:translation"/>
    <property type="evidence" value="ECO:0007669"/>
    <property type="project" value="InterPro"/>
</dbReference>